<feature type="signal peptide" evidence="10">
    <location>
        <begin position="1"/>
        <end position="15"/>
    </location>
</feature>
<evidence type="ECO:0000259" key="11">
    <source>
        <dbReference type="Pfam" id="PF00723"/>
    </source>
</evidence>
<dbReference type="OrthoDB" id="6123450at2759"/>
<keyword evidence="7" id="KW-0624">Polysaccharide degradation</keyword>
<dbReference type="GO" id="GO:0000324">
    <property type="term" value="C:fungal-type vacuole"/>
    <property type="evidence" value="ECO:0007669"/>
    <property type="project" value="TreeGrafter"/>
</dbReference>
<dbReference type="PROSITE" id="PS00820">
    <property type="entry name" value="GLUCOAMYLASE"/>
    <property type="match status" value="1"/>
</dbReference>
<dbReference type="EMBL" id="MVBO01000054">
    <property type="protein sequence ID" value="OZJ04083.1"/>
    <property type="molecule type" value="Genomic_DNA"/>
</dbReference>
<evidence type="ECO:0000256" key="5">
    <source>
        <dbReference type="ARBA" id="ARBA00023277"/>
    </source>
</evidence>
<organism evidence="12 13">
    <name type="scientific">Bifiguratus adelaidae</name>
    <dbReference type="NCBI Taxonomy" id="1938954"/>
    <lineage>
        <taxon>Eukaryota</taxon>
        <taxon>Fungi</taxon>
        <taxon>Fungi incertae sedis</taxon>
        <taxon>Mucoromycota</taxon>
        <taxon>Mucoromycotina</taxon>
        <taxon>Endogonomycetes</taxon>
        <taxon>Endogonales</taxon>
        <taxon>Endogonales incertae sedis</taxon>
        <taxon>Bifiguratus</taxon>
    </lineage>
</organism>
<reference evidence="12 13" key="1">
    <citation type="journal article" date="2017" name="Mycologia">
        <title>Bifiguratus adelaidae, gen. et sp. nov., a new member of Mucoromycotina in endophytic and soil-dwelling habitats.</title>
        <authorList>
            <person name="Torres-Cruz T.J."/>
            <person name="Billingsley Tobias T.L."/>
            <person name="Almatruk M."/>
            <person name="Hesse C."/>
            <person name="Kuske C.R."/>
            <person name="Desiro A."/>
            <person name="Benucci G.M."/>
            <person name="Bonito G."/>
            <person name="Stajich J.E."/>
            <person name="Dunlap C."/>
            <person name="Arnold A.E."/>
            <person name="Porras-Alfaro A."/>
        </authorList>
    </citation>
    <scope>NUCLEOTIDE SEQUENCE [LARGE SCALE GENOMIC DNA]</scope>
    <source>
        <strain evidence="12 13">AZ0501</strain>
    </source>
</reference>
<keyword evidence="13" id="KW-1185">Reference proteome</keyword>
<dbReference type="InterPro" id="IPR011613">
    <property type="entry name" value="GH15-like"/>
</dbReference>
<dbReference type="GO" id="GO:0004339">
    <property type="term" value="F:glucan 1,4-alpha-glucosidase activity"/>
    <property type="evidence" value="ECO:0007669"/>
    <property type="project" value="UniProtKB-EC"/>
</dbReference>
<keyword evidence="5" id="KW-0119">Carbohydrate metabolism</keyword>
<keyword evidence="6" id="KW-0326">Glycosidase</keyword>
<proteinExistence type="inferred from homology"/>
<sequence>MVALKFLGLFSLVFSLKYAGVYFNITESQVVNTTLDSHWHVYFLSARNGHDYFVVSQNMRMADAASAVISVLDINDGVYNAVGTGPVLNYTWSNTTYDTQVEDLRMFSSSPDLVSSLTSISTFSNVTFNLTSVPKGPNLYDGGSGTFLWSTGPTLEWGATECWTTGTITYKGEEIEVIPEKSVSWYDRQWGAGVAPQGWNWFGIYIDNGVQISVWHTNNPPSNAAFSYSQMFATILYTDGHHEIYPIDQDIQPTDPFVSPVTNITYYGKYRISIPLKETVLDVTLPVHVGEMVDPEYPTFALFEAFSTVNGIFDGQQEFILFQYAQATVQEQNDPNLQTGLGEPKFNLDNSVFTGPWGRPQNDSPATRAITLMNFANTYMSFGGSTSTVVSKIWDLNAYPSSAPVLRNLLYVANNWANPSFDLWEEEESDHFYTRMVQRRALIMGSQFAQQLGYSSVSQTVSSAANSLSQTISQLRDPVRNLILYEYGPVLHGKTSFKDAAVLLDVLHGYTNDNVYSYTSDEALASAFELATSFIGIYPIAGTTVDSSGLPLGIPIGRYPEDTYNGVDTTSQGNPWFLCTTTLAELFYRAAYKYTTQDQQITVTNASLPFWNYFAPQVIYTAGTTYNMQDAHFTQMIASLTGWGDAFMRRVKYHAGTSGHLTEEYRRDTGYETGAADLIWSYAAILTAAFARAQLLGSGSYVATLATA</sequence>
<dbReference type="SUPFAM" id="SSF159245">
    <property type="entry name" value="AttH-like"/>
    <property type="match status" value="1"/>
</dbReference>
<dbReference type="Gene3D" id="2.40.370.10">
    <property type="entry name" value="AttH-like domain"/>
    <property type="match status" value="1"/>
</dbReference>
<dbReference type="Gene3D" id="1.50.10.10">
    <property type="match status" value="1"/>
</dbReference>
<dbReference type="AlphaFoldDB" id="A0A261Y0G7"/>
<dbReference type="PRINTS" id="PR00736">
    <property type="entry name" value="GLHYDRLASE15"/>
</dbReference>
<evidence type="ECO:0000256" key="8">
    <source>
        <dbReference type="ARBA" id="ARBA00033442"/>
    </source>
</evidence>
<evidence type="ECO:0000256" key="1">
    <source>
        <dbReference type="ARBA" id="ARBA00001863"/>
    </source>
</evidence>
<dbReference type="GO" id="GO:0000272">
    <property type="term" value="P:polysaccharide catabolic process"/>
    <property type="evidence" value="ECO:0007669"/>
    <property type="project" value="UniProtKB-KW"/>
</dbReference>
<evidence type="ECO:0000256" key="2">
    <source>
        <dbReference type="ARBA" id="ARBA00006188"/>
    </source>
</evidence>
<keyword evidence="4" id="KW-0378">Hydrolase</keyword>
<evidence type="ECO:0000256" key="10">
    <source>
        <dbReference type="SAM" id="SignalP"/>
    </source>
</evidence>
<evidence type="ECO:0000313" key="13">
    <source>
        <dbReference type="Proteomes" id="UP000242875"/>
    </source>
</evidence>
<evidence type="ECO:0000256" key="6">
    <source>
        <dbReference type="ARBA" id="ARBA00023295"/>
    </source>
</evidence>
<dbReference type="Pfam" id="PF00723">
    <property type="entry name" value="Glyco_hydro_15"/>
    <property type="match status" value="1"/>
</dbReference>
<evidence type="ECO:0000256" key="4">
    <source>
        <dbReference type="ARBA" id="ARBA00022801"/>
    </source>
</evidence>
<comment type="catalytic activity">
    <reaction evidence="1">
        <text>Hydrolysis of terminal (1-&gt;4)-linked alpha-D-glucose residues successively from non-reducing ends of the chains with release of beta-D-glucose.</text>
        <dbReference type="EC" id="3.2.1.3"/>
    </reaction>
</comment>
<dbReference type="SUPFAM" id="SSF48208">
    <property type="entry name" value="Six-hairpin glycosidases"/>
    <property type="match status" value="1"/>
</dbReference>
<dbReference type="InterPro" id="IPR000165">
    <property type="entry name" value="Glucoamylase"/>
</dbReference>
<dbReference type="InterPro" id="IPR008928">
    <property type="entry name" value="6-hairpin_glycosidase_sf"/>
</dbReference>
<feature type="domain" description="GH15-like" evidence="11">
    <location>
        <begin position="316"/>
        <end position="689"/>
    </location>
</feature>
<protein>
    <recommendedName>
        <fullName evidence="3">glucan 1,4-alpha-glucosidase</fullName>
        <ecNumber evidence="3">3.2.1.3</ecNumber>
    </recommendedName>
    <alternativeName>
        <fullName evidence="9">1,4-alpha-D-glucan glucohydrolase</fullName>
    </alternativeName>
    <alternativeName>
        <fullName evidence="8">Glucan 1,4-alpha-glucosidase</fullName>
    </alternativeName>
</protein>
<dbReference type="EC" id="3.2.1.3" evidence="3"/>
<dbReference type="PANTHER" id="PTHR31616:SF9">
    <property type="entry name" value="GLUCOAMYLASE, INTRACELLULAR SPORULATION-SPECIFIC"/>
    <property type="match status" value="1"/>
</dbReference>
<evidence type="ECO:0000313" key="12">
    <source>
        <dbReference type="EMBL" id="OZJ04083.1"/>
    </source>
</evidence>
<dbReference type="InterPro" id="IPR012341">
    <property type="entry name" value="6hp_glycosidase-like_sf"/>
</dbReference>
<name>A0A261Y0G7_9FUNG</name>
<comment type="caution">
    <text evidence="12">The sequence shown here is derived from an EMBL/GenBank/DDBJ whole genome shotgun (WGS) entry which is preliminary data.</text>
</comment>
<comment type="similarity">
    <text evidence="2">Belongs to the glycosyl hydrolase 15 family.</text>
</comment>
<evidence type="ECO:0000256" key="9">
    <source>
        <dbReference type="ARBA" id="ARBA00033473"/>
    </source>
</evidence>
<accession>A0A261Y0G7</accession>
<keyword evidence="10" id="KW-0732">Signal</keyword>
<evidence type="ECO:0000256" key="3">
    <source>
        <dbReference type="ARBA" id="ARBA00012593"/>
    </source>
</evidence>
<dbReference type="PANTHER" id="PTHR31616">
    <property type="entry name" value="TREHALASE"/>
    <property type="match status" value="1"/>
</dbReference>
<feature type="chain" id="PRO_5012898873" description="glucan 1,4-alpha-glucosidase" evidence="10">
    <location>
        <begin position="16"/>
        <end position="708"/>
    </location>
</feature>
<dbReference type="InterPro" id="IPR023374">
    <property type="entry name" value="AttH-like_dom_sf"/>
</dbReference>
<gene>
    <name evidence="12" type="ORF">BZG36_03383</name>
</gene>
<dbReference type="InterPro" id="IPR046966">
    <property type="entry name" value="Glucoamylase_active_site"/>
</dbReference>
<evidence type="ECO:0000256" key="7">
    <source>
        <dbReference type="ARBA" id="ARBA00023326"/>
    </source>
</evidence>
<dbReference type="Proteomes" id="UP000242875">
    <property type="component" value="Unassembled WGS sequence"/>
</dbReference>